<accession>A0A8B8GUJ7</accession>
<dbReference type="Proteomes" id="UP000005203">
    <property type="component" value="Linkage group LG3"/>
</dbReference>
<reference evidence="1" key="1">
    <citation type="submission" date="2021-01" db="UniProtKB">
        <authorList>
            <consortium name="EnsemblMetazoa"/>
        </authorList>
    </citation>
    <scope>IDENTIFICATION</scope>
    <source>
        <strain evidence="1">DH4</strain>
    </source>
</reference>
<evidence type="ECO:0000313" key="1">
    <source>
        <dbReference type="EnsemblMetazoa" id="XP_026295390"/>
    </source>
</evidence>
<sequence>MSGIFCNTSENIVHCDKTYHNVDIRRKACLNCKFNNSKQACFGYNLSNPNKRILVWLKYTLSWIQRKVPLQILYYRRYRYVSSKLCLYWKIWMRYVSSWVLKLEERKND</sequence>
<dbReference type="OrthoDB" id="10583353at2759"/>
<keyword evidence="2" id="KW-1185">Reference proteome</keyword>
<dbReference type="KEGG" id="ame:113218636"/>
<organism evidence="1">
    <name type="scientific">Apis mellifera</name>
    <name type="common">Honeybee</name>
    <dbReference type="NCBI Taxonomy" id="7460"/>
    <lineage>
        <taxon>Eukaryota</taxon>
        <taxon>Metazoa</taxon>
        <taxon>Ecdysozoa</taxon>
        <taxon>Arthropoda</taxon>
        <taxon>Hexapoda</taxon>
        <taxon>Insecta</taxon>
        <taxon>Pterygota</taxon>
        <taxon>Neoptera</taxon>
        <taxon>Endopterygota</taxon>
        <taxon>Hymenoptera</taxon>
        <taxon>Apocrita</taxon>
        <taxon>Aculeata</taxon>
        <taxon>Apoidea</taxon>
        <taxon>Anthophila</taxon>
        <taxon>Apidae</taxon>
        <taxon>Apis</taxon>
    </lineage>
</organism>
<evidence type="ECO:0000313" key="2">
    <source>
        <dbReference type="Proteomes" id="UP000005203"/>
    </source>
</evidence>
<dbReference type="AlphaFoldDB" id="A0A7M7MK79"/>
<dbReference type="GeneID" id="113218636"/>
<accession>A0A7M7MK79</accession>
<dbReference type="EnsemblMetazoa" id="XM_026439605">
    <property type="protein sequence ID" value="XP_026295390"/>
    <property type="gene ID" value="LOC113218636"/>
</dbReference>
<name>A0A7M7MK79_APIME</name>
<gene>
    <name evidence="3" type="primary">LOC113218636</name>
</gene>
<protein>
    <submittedName>
        <fullName evidence="3">Uncharacterized protein LOC113218636</fullName>
    </submittedName>
</protein>
<reference evidence="3" key="2">
    <citation type="submission" date="2025-04" db="UniProtKB">
        <authorList>
            <consortium name="RefSeq"/>
        </authorList>
    </citation>
    <scope>IDENTIFICATION</scope>
    <source>
        <strain evidence="3">DH4</strain>
        <tissue evidence="3">Whole body</tissue>
    </source>
</reference>
<proteinExistence type="predicted"/>
<evidence type="ECO:0000313" key="3">
    <source>
        <dbReference type="RefSeq" id="XP_026295390.1"/>
    </source>
</evidence>
<dbReference type="RefSeq" id="XP_026295390.1">
    <property type="nucleotide sequence ID" value="XM_026439605.1"/>
</dbReference>